<evidence type="ECO:0000256" key="6">
    <source>
        <dbReference type="ARBA" id="ARBA00023136"/>
    </source>
</evidence>
<feature type="transmembrane region" description="Helical" evidence="7">
    <location>
        <begin position="103"/>
        <end position="122"/>
    </location>
</feature>
<evidence type="ECO:0000256" key="2">
    <source>
        <dbReference type="ARBA" id="ARBA00006679"/>
    </source>
</evidence>
<proteinExistence type="inferred from homology"/>
<gene>
    <name evidence="8" type="primary">yqjF</name>
    <name evidence="8" type="ORF">PSJ8397_00151</name>
</gene>
<dbReference type="Pfam" id="PF07681">
    <property type="entry name" value="DoxX"/>
    <property type="match status" value="1"/>
</dbReference>
<comment type="similarity">
    <text evidence="2">Belongs to the DoxX family.</text>
</comment>
<comment type="subcellular location">
    <subcellularLocation>
        <location evidence="1">Cell membrane</location>
        <topology evidence="1">Multi-pass membrane protein</topology>
    </subcellularLocation>
</comment>
<accession>A0A1Y5R9V1</accession>
<dbReference type="InterPro" id="IPR032808">
    <property type="entry name" value="DoxX"/>
</dbReference>
<evidence type="ECO:0000256" key="7">
    <source>
        <dbReference type="SAM" id="Phobius"/>
    </source>
</evidence>
<evidence type="ECO:0000313" key="9">
    <source>
        <dbReference type="Proteomes" id="UP000193623"/>
    </source>
</evidence>
<keyword evidence="9" id="KW-1185">Reference proteome</keyword>
<dbReference type="Proteomes" id="UP000193623">
    <property type="component" value="Unassembled WGS sequence"/>
</dbReference>
<dbReference type="PANTHER" id="PTHR33452:SF1">
    <property type="entry name" value="INNER MEMBRANE PROTEIN YPHA-RELATED"/>
    <property type="match status" value="1"/>
</dbReference>
<dbReference type="PANTHER" id="PTHR33452">
    <property type="entry name" value="OXIDOREDUCTASE CATD-RELATED"/>
    <property type="match status" value="1"/>
</dbReference>
<sequence length="130" mass="13873">MKNRIDDAVLLAARALLALLFLGGAVQKSIDPHPAIDLLAQWGLPSFLVWPALVLNGVVGFGLLLGWQVRAMAFGAAVYCAVTSLFHVQPEDPWQMTIFVKNWAIAGGCLALAVAGGGRWALQVPSRPLD</sequence>
<dbReference type="InterPro" id="IPR051907">
    <property type="entry name" value="DoxX-like_oxidoreductase"/>
</dbReference>
<evidence type="ECO:0000313" key="8">
    <source>
        <dbReference type="EMBL" id="SLN12161.1"/>
    </source>
</evidence>
<keyword evidence="6 7" id="KW-0472">Membrane</keyword>
<evidence type="ECO:0000256" key="1">
    <source>
        <dbReference type="ARBA" id="ARBA00004651"/>
    </source>
</evidence>
<dbReference type="OrthoDB" id="9810206at2"/>
<keyword evidence="4 7" id="KW-0812">Transmembrane</keyword>
<dbReference type="AlphaFoldDB" id="A0A1Y5R9V1"/>
<reference evidence="8 9" key="1">
    <citation type="submission" date="2017-03" db="EMBL/GenBank/DDBJ databases">
        <authorList>
            <person name="Afonso C.L."/>
            <person name="Miller P.J."/>
            <person name="Scott M.A."/>
            <person name="Spackman E."/>
            <person name="Goraichik I."/>
            <person name="Dimitrov K.M."/>
            <person name="Suarez D.L."/>
            <person name="Swayne D.E."/>
        </authorList>
    </citation>
    <scope>NUCLEOTIDE SEQUENCE [LARGE SCALE GENOMIC DNA]</scope>
    <source>
        <strain evidence="8 9">CECT 8397</strain>
    </source>
</reference>
<evidence type="ECO:0000256" key="3">
    <source>
        <dbReference type="ARBA" id="ARBA00022475"/>
    </source>
</evidence>
<dbReference type="RefSeq" id="WP_085862656.1">
    <property type="nucleotide sequence ID" value="NZ_FWFT01000001.1"/>
</dbReference>
<dbReference type="EMBL" id="FWFT01000001">
    <property type="protein sequence ID" value="SLN12161.1"/>
    <property type="molecule type" value="Genomic_DNA"/>
</dbReference>
<protein>
    <submittedName>
        <fullName evidence="8">Inner membrane protein YqjF</fullName>
    </submittedName>
</protein>
<dbReference type="GO" id="GO:0005886">
    <property type="term" value="C:plasma membrane"/>
    <property type="evidence" value="ECO:0007669"/>
    <property type="project" value="UniProtKB-SubCell"/>
</dbReference>
<feature type="transmembrane region" description="Helical" evidence="7">
    <location>
        <begin position="71"/>
        <end position="88"/>
    </location>
</feature>
<keyword evidence="5 7" id="KW-1133">Transmembrane helix</keyword>
<organism evidence="8 9">
    <name type="scientific">Pseudooctadecabacter jejudonensis</name>
    <dbReference type="NCBI Taxonomy" id="1391910"/>
    <lineage>
        <taxon>Bacteria</taxon>
        <taxon>Pseudomonadati</taxon>
        <taxon>Pseudomonadota</taxon>
        <taxon>Alphaproteobacteria</taxon>
        <taxon>Rhodobacterales</taxon>
        <taxon>Paracoccaceae</taxon>
        <taxon>Pseudooctadecabacter</taxon>
    </lineage>
</organism>
<evidence type="ECO:0000256" key="4">
    <source>
        <dbReference type="ARBA" id="ARBA00022692"/>
    </source>
</evidence>
<name>A0A1Y5R9V1_9RHOB</name>
<feature type="transmembrane region" description="Helical" evidence="7">
    <location>
        <begin position="44"/>
        <end position="64"/>
    </location>
</feature>
<evidence type="ECO:0000256" key="5">
    <source>
        <dbReference type="ARBA" id="ARBA00022989"/>
    </source>
</evidence>
<keyword evidence="3" id="KW-1003">Cell membrane</keyword>